<feature type="region of interest" description="Disordered" evidence="1">
    <location>
        <begin position="143"/>
        <end position="166"/>
    </location>
</feature>
<dbReference type="Proteomes" id="UP000319462">
    <property type="component" value="Chromosome 25"/>
</dbReference>
<feature type="transmembrane region" description="Helical" evidence="2">
    <location>
        <begin position="176"/>
        <end position="195"/>
    </location>
</feature>
<evidence type="ECO:0000313" key="3">
    <source>
        <dbReference type="EMBL" id="SYZ66420.1"/>
    </source>
</evidence>
<evidence type="ECO:0000313" key="4">
    <source>
        <dbReference type="Proteomes" id="UP000319462"/>
    </source>
</evidence>
<proteinExistence type="predicted"/>
<feature type="compositionally biased region" description="Basic and acidic residues" evidence="1">
    <location>
        <begin position="154"/>
        <end position="166"/>
    </location>
</feature>
<evidence type="ECO:0000256" key="1">
    <source>
        <dbReference type="SAM" id="MobiDB-lite"/>
    </source>
</evidence>
<dbReference type="AlphaFoldDB" id="A0A3P3Z8B6"/>
<protein>
    <submittedName>
        <fullName evidence="3">Hypothetical_protein</fullName>
    </submittedName>
</protein>
<keyword evidence="2" id="KW-1133">Transmembrane helix</keyword>
<sequence length="205" mass="23064">MWGVFRHPAAAQSLTFVFPLRNGRRVQCMSLLDCASAQLLLSAVLESYAPICGCTHASSLRLPPCTAIHGDGCRRKYASSHRRSLSQSLFSGNTNTSHFFSPSRAPSVVFALFSQLSEYKRSGHLHRLSTLVEDMATPAIAKMRARSRQQPVRLSDEQKLKRREERENKKSAIPKWLVWSMLVIVVGSSLVNIYFSVVQSPRRME</sequence>
<dbReference type="EMBL" id="LS997624">
    <property type="protein sequence ID" value="SYZ66420.1"/>
    <property type="molecule type" value="Genomic_DNA"/>
</dbReference>
<organism evidence="3 4">
    <name type="scientific">Leishmania braziliensis MHOM/BR/75/M2904</name>
    <dbReference type="NCBI Taxonomy" id="420245"/>
    <lineage>
        <taxon>Eukaryota</taxon>
        <taxon>Discoba</taxon>
        <taxon>Euglenozoa</taxon>
        <taxon>Kinetoplastea</taxon>
        <taxon>Metakinetoplastina</taxon>
        <taxon>Trypanosomatida</taxon>
        <taxon>Trypanosomatidae</taxon>
        <taxon>Leishmaniinae</taxon>
        <taxon>Leishmania</taxon>
        <taxon>Leishmania braziliensis species complex</taxon>
    </lineage>
</organism>
<accession>A0A3P3Z8B6</accession>
<keyword evidence="2" id="KW-0472">Membrane</keyword>
<gene>
    <name evidence="3" type="ORF">LBRM2904_25.0120</name>
</gene>
<keyword evidence="2" id="KW-0812">Transmembrane</keyword>
<evidence type="ECO:0000256" key="2">
    <source>
        <dbReference type="SAM" id="Phobius"/>
    </source>
</evidence>
<name>A0A3P3Z8B6_LEIBR</name>
<reference evidence="3 4" key="1">
    <citation type="submission" date="2018-09" db="EMBL/GenBank/DDBJ databases">
        <authorList>
            <person name="Peiro R."/>
            <person name="Begona"/>
            <person name="Cbmso G."/>
            <person name="Lopez M."/>
            <person name="Gonzalez S."/>
        </authorList>
    </citation>
    <scope>NUCLEOTIDE SEQUENCE [LARGE SCALE GENOMIC DNA]</scope>
</reference>